<dbReference type="RefSeq" id="WP_231849267.1">
    <property type="nucleotide sequence ID" value="NZ_AP014568.1"/>
</dbReference>
<evidence type="ECO:0000313" key="1">
    <source>
        <dbReference type="EMBL" id="BAO81313.1"/>
    </source>
</evidence>
<organism evidence="1 2">
    <name type="scientific">Serpentinimonas raichei</name>
    <dbReference type="NCBI Taxonomy" id="1458425"/>
    <lineage>
        <taxon>Bacteria</taxon>
        <taxon>Pseudomonadati</taxon>
        <taxon>Pseudomonadota</taxon>
        <taxon>Betaproteobacteria</taxon>
        <taxon>Burkholderiales</taxon>
        <taxon>Comamonadaceae</taxon>
        <taxon>Serpentinimonas</taxon>
    </lineage>
</organism>
<proteinExistence type="predicted"/>
<dbReference type="Proteomes" id="UP000067461">
    <property type="component" value="Chromosome"/>
</dbReference>
<dbReference type="KEGG" id="cbaa:SRAA_1459"/>
<dbReference type="SUPFAM" id="SSF46955">
    <property type="entry name" value="Putative DNA-binding domain"/>
    <property type="match status" value="1"/>
</dbReference>
<dbReference type="EMBL" id="AP014568">
    <property type="protein sequence ID" value="BAO81313.1"/>
    <property type="molecule type" value="Genomic_DNA"/>
</dbReference>
<reference evidence="1 2" key="1">
    <citation type="journal article" date="2014" name="Nat. Commun.">
        <title>Physiological and genomic features of highly alkaliphilic hydrogen-utilizing Betaproteobacteria from a continental serpentinizing site.</title>
        <authorList>
            <person name="Suzuki S."/>
            <person name="Kuenen J.G."/>
            <person name="Schipper K."/>
            <person name="van der Velde S."/>
            <person name="Ishii S."/>
            <person name="Wu A."/>
            <person name="Sorokin D.Y."/>
            <person name="Tenney A."/>
            <person name="Meng X.Y."/>
            <person name="Morrill P.L."/>
            <person name="Kamagata Y."/>
            <person name="Muyzer G."/>
            <person name="Nealson K.H."/>
        </authorList>
    </citation>
    <scope>NUCLEOTIDE SEQUENCE [LARGE SCALE GENOMIC DNA]</scope>
    <source>
        <strain evidence="1 2">A1</strain>
    </source>
</reference>
<protein>
    <recommendedName>
        <fullName evidence="3">DNA-binding protein</fullName>
    </recommendedName>
</protein>
<accession>A0A060NP73</accession>
<dbReference type="HOGENOM" id="CLU_1465846_0_0_4"/>
<gene>
    <name evidence="1" type="ORF">SRAA_1459</name>
</gene>
<dbReference type="AlphaFoldDB" id="A0A060NP73"/>
<evidence type="ECO:0008006" key="3">
    <source>
        <dbReference type="Google" id="ProtNLM"/>
    </source>
</evidence>
<evidence type="ECO:0000313" key="2">
    <source>
        <dbReference type="Proteomes" id="UP000067461"/>
    </source>
</evidence>
<name>A0A060NP73_9BURK</name>
<dbReference type="InterPro" id="IPR009061">
    <property type="entry name" value="DNA-bd_dom_put_sf"/>
</dbReference>
<keyword evidence="2" id="KW-1185">Reference proteome</keyword>
<dbReference type="STRING" id="1458425.SRAA_1459"/>
<sequence length="184" mass="20981">MHYPVMTEKHVADRWQVSLKTLRRWRLDGEGPVWHKLFRHVRYHEADVLEFEHSSAQHLMTLLGIKRDFKPEVPEAAQGLDAKAEDNYFTAKEIAEAASLPIHLFRDQAERNRKRVPHLMLVGNLRFSLPAIQEWETANSVVGGTATAVSDEAESPAAPLEPAKRWHELVREQDGARFDSAPSS</sequence>